<feature type="region of interest" description="Disordered" evidence="1">
    <location>
        <begin position="130"/>
        <end position="169"/>
    </location>
</feature>
<evidence type="ECO:0000313" key="3">
    <source>
        <dbReference type="Proteomes" id="UP000324222"/>
    </source>
</evidence>
<gene>
    <name evidence="2" type="ORF">E2C01_055350</name>
</gene>
<accession>A0A5B7GMH1</accession>
<keyword evidence="3" id="KW-1185">Reference proteome</keyword>
<organism evidence="2 3">
    <name type="scientific">Portunus trituberculatus</name>
    <name type="common">Swimming crab</name>
    <name type="synonym">Neptunus trituberculatus</name>
    <dbReference type="NCBI Taxonomy" id="210409"/>
    <lineage>
        <taxon>Eukaryota</taxon>
        <taxon>Metazoa</taxon>
        <taxon>Ecdysozoa</taxon>
        <taxon>Arthropoda</taxon>
        <taxon>Crustacea</taxon>
        <taxon>Multicrustacea</taxon>
        <taxon>Malacostraca</taxon>
        <taxon>Eumalacostraca</taxon>
        <taxon>Eucarida</taxon>
        <taxon>Decapoda</taxon>
        <taxon>Pleocyemata</taxon>
        <taxon>Brachyura</taxon>
        <taxon>Eubrachyura</taxon>
        <taxon>Portunoidea</taxon>
        <taxon>Portunidae</taxon>
        <taxon>Portuninae</taxon>
        <taxon>Portunus</taxon>
    </lineage>
</organism>
<dbReference type="AlphaFoldDB" id="A0A5B7GMH1"/>
<evidence type="ECO:0000256" key="1">
    <source>
        <dbReference type="SAM" id="MobiDB-lite"/>
    </source>
</evidence>
<reference evidence="2 3" key="1">
    <citation type="submission" date="2019-05" db="EMBL/GenBank/DDBJ databases">
        <title>Another draft genome of Portunus trituberculatus and its Hox gene families provides insights of decapod evolution.</title>
        <authorList>
            <person name="Jeong J.-H."/>
            <person name="Song I."/>
            <person name="Kim S."/>
            <person name="Choi T."/>
            <person name="Kim D."/>
            <person name="Ryu S."/>
            <person name="Kim W."/>
        </authorList>
    </citation>
    <scope>NUCLEOTIDE SEQUENCE [LARGE SCALE GENOMIC DNA]</scope>
    <source>
        <tissue evidence="2">Muscle</tissue>
    </source>
</reference>
<evidence type="ECO:0000313" key="2">
    <source>
        <dbReference type="EMBL" id="MPC61281.1"/>
    </source>
</evidence>
<dbReference type="EMBL" id="VSRR010018366">
    <property type="protein sequence ID" value="MPC61281.1"/>
    <property type="molecule type" value="Genomic_DNA"/>
</dbReference>
<protein>
    <submittedName>
        <fullName evidence="2">Uncharacterized protein</fullName>
    </submittedName>
</protein>
<feature type="compositionally biased region" description="Low complexity" evidence="1">
    <location>
        <begin position="146"/>
        <end position="155"/>
    </location>
</feature>
<comment type="caution">
    <text evidence="2">The sequence shown here is derived from an EMBL/GenBank/DDBJ whole genome shotgun (WGS) entry which is preliminary data.</text>
</comment>
<sequence length="205" mass="22245">MKRPPYPNEVISGRGTSMWQPRSIWRKFTRSQAPSRRDPAVKGQVVTRGEGRTAALCCGAAHNTRLMAGTNELTCATHEQRDINNSEGCEETARNWCLSEVVNEATLTNPVVSAESTRLCKRTDIINNKIGGQNTDSDAGGGGGSSSCSGRSSVSLPPQDTTGSRTRYYTEYKPAIGTQAGREGSMEARRVMATLFTILIPHMSF</sequence>
<feature type="compositionally biased region" description="Polar residues" evidence="1">
    <location>
        <begin position="156"/>
        <end position="167"/>
    </location>
</feature>
<dbReference type="Proteomes" id="UP000324222">
    <property type="component" value="Unassembled WGS sequence"/>
</dbReference>
<proteinExistence type="predicted"/>
<name>A0A5B7GMH1_PORTR</name>